<dbReference type="Pfam" id="PF00583">
    <property type="entry name" value="Acetyltransf_1"/>
    <property type="match status" value="1"/>
</dbReference>
<evidence type="ECO:0000313" key="4">
    <source>
        <dbReference type="Proteomes" id="UP000277671"/>
    </source>
</evidence>
<proteinExistence type="predicted"/>
<dbReference type="Proteomes" id="UP000277671">
    <property type="component" value="Unassembled WGS sequence"/>
</dbReference>
<dbReference type="PANTHER" id="PTHR13170">
    <property type="entry name" value="O-GLCNACASE"/>
    <property type="match status" value="1"/>
</dbReference>
<accession>A0A495JUE3</accession>
<dbReference type="Gene3D" id="3.40.630.30">
    <property type="match status" value="1"/>
</dbReference>
<dbReference type="GO" id="GO:0016747">
    <property type="term" value="F:acyltransferase activity, transferring groups other than amino-acyl groups"/>
    <property type="evidence" value="ECO:0007669"/>
    <property type="project" value="InterPro"/>
</dbReference>
<dbReference type="SUPFAM" id="SSF55729">
    <property type="entry name" value="Acyl-CoA N-acyltransferases (Nat)"/>
    <property type="match status" value="1"/>
</dbReference>
<dbReference type="InterPro" id="IPR000182">
    <property type="entry name" value="GNAT_dom"/>
</dbReference>
<feature type="domain" description="N-acetyltransferase" evidence="2">
    <location>
        <begin position="79"/>
        <end position="214"/>
    </location>
</feature>
<feature type="compositionally biased region" description="Acidic residues" evidence="1">
    <location>
        <begin position="58"/>
        <end position="72"/>
    </location>
</feature>
<sequence length="214" mass="23453">MRIRPYRPGDFDAVGDICIRTADAGEDASGSYVDPDILPDIFAHPYAHLEPDLAFVLDDSDSDSDSDGDGDGDGTGRAVGYVLGTSDTARFVRRFRDEWLPRVGDRYPAPAGEPSTPDAVMARLLHTPERMLLPELVDYPAHLHIDVLPGYQRAGHGRVLIETLTGALRRTGVPGLHLGMITTNRKARAFYDRLGFHVVEVADPGPLTYLGLRF</sequence>
<protein>
    <submittedName>
        <fullName evidence="3">Acetyltransferase (GNAT) family protein</fullName>
    </submittedName>
</protein>
<dbReference type="EMBL" id="RBKT01000001">
    <property type="protein sequence ID" value="RKR92155.1"/>
    <property type="molecule type" value="Genomic_DNA"/>
</dbReference>
<dbReference type="RefSeq" id="WP_121160198.1">
    <property type="nucleotide sequence ID" value="NZ_RBKT01000001.1"/>
</dbReference>
<dbReference type="PROSITE" id="PS51186">
    <property type="entry name" value="GNAT"/>
    <property type="match status" value="1"/>
</dbReference>
<evidence type="ECO:0000313" key="3">
    <source>
        <dbReference type="EMBL" id="RKR92155.1"/>
    </source>
</evidence>
<evidence type="ECO:0000256" key="1">
    <source>
        <dbReference type="SAM" id="MobiDB-lite"/>
    </source>
</evidence>
<dbReference type="InterPro" id="IPR051822">
    <property type="entry name" value="Glycosyl_Hydrolase_84"/>
</dbReference>
<organism evidence="3 4">
    <name type="scientific">Micromonospora pisi</name>
    <dbReference type="NCBI Taxonomy" id="589240"/>
    <lineage>
        <taxon>Bacteria</taxon>
        <taxon>Bacillati</taxon>
        <taxon>Actinomycetota</taxon>
        <taxon>Actinomycetes</taxon>
        <taxon>Micromonosporales</taxon>
        <taxon>Micromonosporaceae</taxon>
        <taxon>Micromonospora</taxon>
    </lineage>
</organism>
<keyword evidence="3" id="KW-0808">Transferase</keyword>
<evidence type="ECO:0000259" key="2">
    <source>
        <dbReference type="PROSITE" id="PS51186"/>
    </source>
</evidence>
<comment type="caution">
    <text evidence="3">The sequence shown here is derived from an EMBL/GenBank/DDBJ whole genome shotgun (WGS) entry which is preliminary data.</text>
</comment>
<name>A0A495JUE3_9ACTN</name>
<feature type="region of interest" description="Disordered" evidence="1">
    <location>
        <begin position="57"/>
        <end position="79"/>
    </location>
</feature>
<keyword evidence="4" id="KW-1185">Reference proteome</keyword>
<dbReference type="InterPro" id="IPR016181">
    <property type="entry name" value="Acyl_CoA_acyltransferase"/>
</dbReference>
<dbReference type="OrthoDB" id="8593648at2"/>
<dbReference type="AlphaFoldDB" id="A0A495JUE3"/>
<reference evidence="3 4" key="1">
    <citation type="submission" date="2018-10" db="EMBL/GenBank/DDBJ databases">
        <title>Sequencing the genomes of 1000 actinobacteria strains.</title>
        <authorList>
            <person name="Klenk H.-P."/>
        </authorList>
    </citation>
    <scope>NUCLEOTIDE SEQUENCE [LARGE SCALE GENOMIC DNA]</scope>
    <source>
        <strain evidence="3 4">DSM 45175</strain>
    </source>
</reference>
<dbReference type="PANTHER" id="PTHR13170:SF16">
    <property type="entry name" value="PROTEIN O-GLCNACASE"/>
    <property type="match status" value="1"/>
</dbReference>
<gene>
    <name evidence="3" type="ORF">BDK92_6589</name>
</gene>